<reference evidence="11 12" key="1">
    <citation type="submission" date="2009-01" db="EMBL/GenBank/DDBJ databases">
        <authorList>
            <person name="Fulton L."/>
            <person name="Clifton S."/>
            <person name="Fulton B."/>
            <person name="Xu J."/>
            <person name="Minx P."/>
            <person name="Pepin K.H."/>
            <person name="Johnson M."/>
            <person name="Bhonagiri V."/>
            <person name="Nash W.E."/>
            <person name="Mardis E.R."/>
            <person name="Wilson R.K."/>
        </authorList>
    </citation>
    <scope>NUCLEOTIDE SEQUENCE [LARGE SCALE GENOMIC DNA]</scope>
    <source>
        <strain evidence="11 12">DSM 5476</strain>
    </source>
</reference>
<evidence type="ECO:0000313" key="12">
    <source>
        <dbReference type="Proteomes" id="UP000003340"/>
    </source>
</evidence>
<keyword evidence="6 7" id="KW-0061">Asparagine biosynthesis</keyword>
<dbReference type="InterPro" id="IPR045864">
    <property type="entry name" value="aa-tRNA-synth_II/BPL/LPL"/>
</dbReference>
<comment type="subcellular location">
    <subcellularLocation>
        <location evidence="7">Cytoplasm</location>
    </subcellularLocation>
</comment>
<keyword evidence="12" id="KW-1185">Reference proteome</keyword>
<dbReference type="CDD" id="cd00645">
    <property type="entry name" value="AsnA"/>
    <property type="match status" value="1"/>
</dbReference>
<dbReference type="Pfam" id="PF03590">
    <property type="entry name" value="AsnA"/>
    <property type="match status" value="1"/>
</dbReference>
<dbReference type="eggNOG" id="COG2502">
    <property type="taxonomic scope" value="Bacteria"/>
</dbReference>
<organism evidence="11 12">
    <name type="scientific">[Clostridium] methylpentosum DSM 5476</name>
    <dbReference type="NCBI Taxonomy" id="537013"/>
    <lineage>
        <taxon>Bacteria</taxon>
        <taxon>Bacillati</taxon>
        <taxon>Bacillota</taxon>
        <taxon>Clostridia</taxon>
        <taxon>Eubacteriales</taxon>
        <taxon>Oscillospiraceae</taxon>
        <taxon>Oscillospiraceae incertae sedis</taxon>
    </lineage>
</organism>
<comment type="caution">
    <text evidence="11">The sequence shown here is derived from an EMBL/GenBank/DDBJ whole genome shotgun (WGS) entry which is preliminary data.</text>
</comment>
<evidence type="ECO:0000256" key="7">
    <source>
        <dbReference type="HAMAP-Rule" id="MF_00555"/>
    </source>
</evidence>
<dbReference type="PANTHER" id="PTHR30073">
    <property type="entry name" value="ASPARTATE--AMMONIA LIGASE"/>
    <property type="match status" value="1"/>
</dbReference>
<evidence type="ECO:0000256" key="2">
    <source>
        <dbReference type="ARBA" id="ARBA00022598"/>
    </source>
</evidence>
<evidence type="ECO:0000259" key="10">
    <source>
        <dbReference type="PROSITE" id="PS50862"/>
    </source>
</evidence>
<evidence type="ECO:0000256" key="1">
    <source>
        <dbReference type="ARBA" id="ARBA00022490"/>
    </source>
</evidence>
<evidence type="ECO:0000256" key="3">
    <source>
        <dbReference type="ARBA" id="ARBA00022605"/>
    </source>
</evidence>
<dbReference type="HOGENOM" id="CLU_071543_0_0_9"/>
<evidence type="ECO:0000256" key="4">
    <source>
        <dbReference type="ARBA" id="ARBA00022741"/>
    </source>
</evidence>
<comment type="catalytic activity">
    <reaction evidence="7">
        <text>L-aspartate + NH4(+) + ATP = L-asparagine + AMP + diphosphate + H(+)</text>
        <dbReference type="Rhea" id="RHEA:11372"/>
        <dbReference type="ChEBI" id="CHEBI:15378"/>
        <dbReference type="ChEBI" id="CHEBI:28938"/>
        <dbReference type="ChEBI" id="CHEBI:29991"/>
        <dbReference type="ChEBI" id="CHEBI:30616"/>
        <dbReference type="ChEBI" id="CHEBI:33019"/>
        <dbReference type="ChEBI" id="CHEBI:58048"/>
        <dbReference type="ChEBI" id="CHEBI:456215"/>
        <dbReference type="EC" id="6.3.1.1"/>
    </reaction>
</comment>
<feature type="coiled-coil region" evidence="9">
    <location>
        <begin position="140"/>
        <end position="181"/>
    </location>
</feature>
<dbReference type="NCBIfam" id="TIGR00669">
    <property type="entry name" value="asnA"/>
    <property type="match status" value="1"/>
</dbReference>
<dbReference type="GO" id="GO:0004071">
    <property type="term" value="F:aspartate-ammonia ligase activity"/>
    <property type="evidence" value="ECO:0007669"/>
    <property type="project" value="UniProtKB-UniRule"/>
</dbReference>
<evidence type="ECO:0000256" key="9">
    <source>
        <dbReference type="SAM" id="Coils"/>
    </source>
</evidence>
<dbReference type="GO" id="GO:0016740">
    <property type="term" value="F:transferase activity"/>
    <property type="evidence" value="ECO:0007669"/>
    <property type="project" value="UniProtKB-ARBA"/>
</dbReference>
<dbReference type="GO" id="GO:0140096">
    <property type="term" value="F:catalytic activity, acting on a protein"/>
    <property type="evidence" value="ECO:0007669"/>
    <property type="project" value="UniProtKB-ARBA"/>
</dbReference>
<keyword evidence="5 7" id="KW-0067">ATP-binding</keyword>
<comment type="pathway">
    <text evidence="7">Amino-acid biosynthesis; L-asparagine biosynthesis; L-asparagine from L-aspartate (ammonia route): step 1/1.</text>
</comment>
<dbReference type="Proteomes" id="UP000003340">
    <property type="component" value="Unassembled WGS sequence"/>
</dbReference>
<keyword evidence="1 7" id="KW-0963">Cytoplasm</keyword>
<dbReference type="GO" id="GO:0005524">
    <property type="term" value="F:ATP binding"/>
    <property type="evidence" value="ECO:0007669"/>
    <property type="project" value="UniProtKB-UniRule"/>
</dbReference>
<dbReference type="HAMAP" id="MF_00555">
    <property type="entry name" value="AsnA"/>
    <property type="match status" value="1"/>
</dbReference>
<dbReference type="AlphaFoldDB" id="C0EJ32"/>
<dbReference type="UniPathway" id="UPA00134">
    <property type="reaction ID" value="UER00194"/>
</dbReference>
<evidence type="ECO:0000313" key="11">
    <source>
        <dbReference type="EMBL" id="EEG28497.1"/>
    </source>
</evidence>
<gene>
    <name evidence="7 11" type="primary">asnA</name>
    <name evidence="11" type="ORF">CLOSTMETH_03878</name>
</gene>
<dbReference type="PIRSF" id="PIRSF001555">
    <property type="entry name" value="Asp_ammon_ligase"/>
    <property type="match status" value="1"/>
</dbReference>
<comment type="similarity">
    <text evidence="7">Belongs to the class-II aminoacyl-tRNA synthetase family. AsnA subfamily.</text>
</comment>
<evidence type="ECO:0000256" key="5">
    <source>
        <dbReference type="ARBA" id="ARBA00022840"/>
    </source>
</evidence>
<dbReference type="Gene3D" id="3.30.930.10">
    <property type="entry name" value="Bira Bifunctional Protein, Domain 2"/>
    <property type="match status" value="1"/>
</dbReference>
<reference evidence="11 12" key="2">
    <citation type="submission" date="2009-02" db="EMBL/GenBank/DDBJ databases">
        <title>Draft genome sequence of Clostridium methylpentosum (DSM 5476).</title>
        <authorList>
            <person name="Sudarsanam P."/>
            <person name="Ley R."/>
            <person name="Guruge J."/>
            <person name="Turnbaugh P.J."/>
            <person name="Mahowald M."/>
            <person name="Liep D."/>
            <person name="Gordon J."/>
        </authorList>
    </citation>
    <scope>NUCLEOTIDE SEQUENCE [LARGE SCALE GENOMIC DNA]</scope>
    <source>
        <strain evidence="11 12">DSM 5476</strain>
    </source>
</reference>
<dbReference type="GO" id="GO:0070981">
    <property type="term" value="P:L-asparagine biosynthetic process"/>
    <property type="evidence" value="ECO:0007669"/>
    <property type="project" value="UniProtKB-UniRule"/>
</dbReference>
<proteinExistence type="inferred from homology"/>
<evidence type="ECO:0000256" key="8">
    <source>
        <dbReference type="NCBIfam" id="TIGR00669"/>
    </source>
</evidence>
<dbReference type="PROSITE" id="PS50862">
    <property type="entry name" value="AA_TRNA_LIGASE_II"/>
    <property type="match status" value="1"/>
</dbReference>
<dbReference type="STRING" id="537013.CLOSTMETH_03878"/>
<name>C0EJ32_9FIRM</name>
<dbReference type="GO" id="GO:0005829">
    <property type="term" value="C:cytosol"/>
    <property type="evidence" value="ECO:0007669"/>
    <property type="project" value="TreeGrafter"/>
</dbReference>
<keyword evidence="2 7" id="KW-0436">Ligase</keyword>
<accession>C0EJ32</accession>
<dbReference type="EMBL" id="ACEC01000136">
    <property type="protein sequence ID" value="EEG28497.1"/>
    <property type="molecule type" value="Genomic_DNA"/>
</dbReference>
<feature type="domain" description="Aminoacyl-transfer RNA synthetases class-II family profile" evidence="10">
    <location>
        <begin position="34"/>
        <end position="319"/>
    </location>
</feature>
<keyword evidence="4 7" id="KW-0547">Nucleotide-binding</keyword>
<dbReference type="PANTHER" id="PTHR30073:SF5">
    <property type="entry name" value="ASPARTATE--AMMONIA LIGASE"/>
    <property type="match status" value="1"/>
</dbReference>
<dbReference type="EC" id="6.3.1.1" evidence="7 8"/>
<dbReference type="InterPro" id="IPR006195">
    <property type="entry name" value="aa-tRNA-synth_II"/>
</dbReference>
<evidence type="ECO:0000256" key="6">
    <source>
        <dbReference type="ARBA" id="ARBA00022888"/>
    </source>
</evidence>
<keyword evidence="3 7" id="KW-0028">Amino-acid biosynthesis</keyword>
<protein>
    <recommendedName>
        <fullName evidence="7 8">Aspartate--ammonia ligase</fullName>
        <ecNumber evidence="7 8">6.3.1.1</ecNumber>
    </recommendedName>
    <alternativeName>
        <fullName evidence="7">Asparagine synthetase A</fullName>
    </alternativeName>
</protein>
<keyword evidence="9" id="KW-0175">Coiled coil</keyword>
<dbReference type="SUPFAM" id="SSF55681">
    <property type="entry name" value="Class II aaRS and biotin synthetases"/>
    <property type="match status" value="1"/>
</dbReference>
<sequence>MKGAVLLGTELLILPEGYWSKLNILETEKAIKLVKDTFQTKLAENLHLTRVSAPLFVRPETGLNDDLNGVERAVQFDIKELGANVQIVHSLAKWKRLALKRYGIAPGEGLYTDMNAIRRDEDLDNHHSVYVDQWDWEKIIEEKNRNLDTLQQTVKQIMKALKDTQNELHRQYSQIESFLKEDVFFITTQELEDLYPDLTPKQREDAICKEHQTVFLMQIGGRLKSGKPHDGRAPDYDDWTLNGDLLVWYPVLGHALEISSMGIRVDSAALERQLKLAGCEERKALPFHKMLLDGELPLTMGGGIGQSRICMLLLQKAHIGEVQASVWSEEMIDLCAKNGITLL</sequence>
<dbReference type="InterPro" id="IPR004618">
    <property type="entry name" value="AsnA"/>
</dbReference>